<reference evidence="6" key="3">
    <citation type="submission" date="2018-10" db="EMBL/GenBank/DDBJ databases">
        <authorList>
            <person name="Hovde B."/>
            <person name="Zhang X."/>
        </authorList>
    </citation>
    <scope>NUCLEOTIDE SEQUENCE [LARGE SCALE GENOMIC DNA]</scope>
    <source>
        <strain evidence="6">UTEX 25</strain>
    </source>
</reference>
<sequence>MVQDFVVYFYRHIRERNIREIFVMYSHTFPHLSERFFKGVAWPPVEAVSHLVDNDHVFCMLYKEMCFRHLHAAAKPTLAHRIASWENYREFFSVILSSHLNVQLPNQWLWDMVDEFVYQYQAFAQYRGNLSGKSIEELDVLAASPKVWDSQTVLQILNDLVSQSDIRGILSKPGGAEALYVGEGYDLQSNVQTMLGYFSLVGLLRVHSVLGDYVAGLQALAPLNPFNRRHLFTTKIAMSNITLFYYSAFAYLMLQRYLDAAKCLNFILGYISKVKAHHQRGPGYDQILKKNEQLYALLAISSALCPAVSRLVDENVQVLLREKYGEKVRLMNSGQPDAYEELFAYACPKFVSRRFVDPANPQGNANMEAYKPQLNQFLSVVEAQRHLPALKQFLRLYTSITLSKLASLAELDEASLRAQLALMHASTQVVTWNGGDALAGTPQPAGDLDFALERGEDGQEMVVVQESRAAGASGSAFLVSHIQKLQDIVTELEGIVLAPAPGASAPAVAAN</sequence>
<name>A0A087SB49_AUXPR</name>
<dbReference type="STRING" id="3075.A0A087SB49"/>
<evidence type="ECO:0000313" key="6">
    <source>
        <dbReference type="EMBL" id="RMZ52498.1"/>
    </source>
</evidence>
<dbReference type="Pfam" id="PF10255">
    <property type="entry name" value="Paf67"/>
    <property type="match status" value="1"/>
</dbReference>
<dbReference type="HAMAP" id="MF_03011">
    <property type="entry name" value="eIF3l"/>
    <property type="match status" value="1"/>
</dbReference>
<dbReference type="GO" id="GO:0033290">
    <property type="term" value="C:eukaryotic 48S preinitiation complex"/>
    <property type="evidence" value="ECO:0007669"/>
    <property type="project" value="UniProtKB-UniRule"/>
</dbReference>
<organism evidence="5 7">
    <name type="scientific">Auxenochlorella protothecoides</name>
    <name type="common">Green microalga</name>
    <name type="synonym">Chlorella protothecoides</name>
    <dbReference type="NCBI Taxonomy" id="3075"/>
    <lineage>
        <taxon>Eukaryota</taxon>
        <taxon>Viridiplantae</taxon>
        <taxon>Chlorophyta</taxon>
        <taxon>core chlorophytes</taxon>
        <taxon>Trebouxiophyceae</taxon>
        <taxon>Chlorellales</taxon>
        <taxon>Chlorellaceae</taxon>
        <taxon>Auxenochlorella</taxon>
    </lineage>
</organism>
<dbReference type="OrthoDB" id="15082at2759"/>
<evidence type="ECO:0000313" key="7">
    <source>
        <dbReference type="Proteomes" id="UP000028924"/>
    </source>
</evidence>
<keyword evidence="3 4" id="KW-0648">Protein biosynthesis</keyword>
<comment type="subcellular location">
    <subcellularLocation>
        <location evidence="4">Cytoplasm</location>
    </subcellularLocation>
</comment>
<evidence type="ECO:0000313" key="5">
    <source>
        <dbReference type="EMBL" id="KFM22953.1"/>
    </source>
</evidence>
<dbReference type="InterPro" id="IPR019382">
    <property type="entry name" value="eIF3l"/>
</dbReference>
<evidence type="ECO:0000256" key="2">
    <source>
        <dbReference type="ARBA" id="ARBA00022540"/>
    </source>
</evidence>
<dbReference type="GO" id="GO:0016282">
    <property type="term" value="C:eukaryotic 43S preinitiation complex"/>
    <property type="evidence" value="ECO:0007669"/>
    <property type="project" value="UniProtKB-UniRule"/>
</dbReference>
<comment type="similarity">
    <text evidence="4">Belongs to the eIF-3 subunit L family.</text>
</comment>
<dbReference type="EMBL" id="QOKY01000204">
    <property type="protein sequence ID" value="RMZ52498.1"/>
    <property type="molecule type" value="Genomic_DNA"/>
</dbReference>
<dbReference type="eggNOG" id="KOG3677">
    <property type="taxonomic scope" value="Eukaryota"/>
</dbReference>
<dbReference type="PANTHER" id="PTHR13242:SF0">
    <property type="entry name" value="EUKARYOTIC TRANSLATION INITIATION FACTOR 3 SUBUNIT L"/>
    <property type="match status" value="1"/>
</dbReference>
<evidence type="ECO:0000256" key="3">
    <source>
        <dbReference type="ARBA" id="ARBA00022917"/>
    </source>
</evidence>
<dbReference type="Proteomes" id="UP000028924">
    <property type="component" value="Unassembled WGS sequence"/>
</dbReference>
<reference evidence="5 7" key="1">
    <citation type="journal article" date="2014" name="BMC Genomics">
        <title>Oil accumulation mechanisms of the oleaginous microalga Chlorella protothecoides revealed through its genome, transcriptomes, and proteomes.</title>
        <authorList>
            <person name="Gao C."/>
            <person name="Wang Y."/>
            <person name="Shen Y."/>
            <person name="Yan D."/>
            <person name="He X."/>
            <person name="Dai J."/>
            <person name="Wu Q."/>
        </authorList>
    </citation>
    <scope>NUCLEOTIDE SEQUENCE [LARGE SCALE GENOMIC DNA]</scope>
    <source>
        <strain evidence="5 7">0710</strain>
    </source>
</reference>
<accession>A0A087SB49</accession>
<comment type="function">
    <text evidence="4">Component of the eukaryotic translation initiation factor 3 (eIF-3) complex, which is involved in protein synthesis of a specialized repertoire of mRNAs and, together with other initiation factors, stimulates binding of mRNA and methionyl-tRNAi to the 40S ribosome. The eIF-3 complex specifically targets and initiates translation of a subset of mRNAs involved in cell proliferation.</text>
</comment>
<gene>
    <name evidence="6" type="ORF">APUTEX25_003641</name>
    <name evidence="5" type="ORF">F751_6462</name>
</gene>
<dbReference type="GeneID" id="23617853"/>
<evidence type="ECO:0000256" key="1">
    <source>
        <dbReference type="ARBA" id="ARBA00022490"/>
    </source>
</evidence>
<dbReference type="AlphaFoldDB" id="A0A087SB49"/>
<proteinExistence type="inferred from homology"/>
<protein>
    <recommendedName>
        <fullName evidence="4">Eukaryotic translation initiation factor 3 subunit L</fullName>
        <shortName evidence="4">eIF3l</shortName>
    </recommendedName>
</protein>
<dbReference type="RefSeq" id="XP_011395819.1">
    <property type="nucleotide sequence ID" value="XM_011397517.1"/>
</dbReference>
<keyword evidence="7" id="KW-1185">Reference proteome</keyword>
<keyword evidence="1 4" id="KW-0963">Cytoplasm</keyword>
<comment type="subunit">
    <text evidence="4">Component of the eukaryotic translation initiation factor 3 (eIF-3) complex.</text>
</comment>
<dbReference type="PANTHER" id="PTHR13242">
    <property type="entry name" value="EUKARYOTIC TRANSLATION INITIATION FACTOR 3"/>
    <property type="match status" value="1"/>
</dbReference>
<evidence type="ECO:0000256" key="4">
    <source>
        <dbReference type="HAMAP-Rule" id="MF_03011"/>
    </source>
</evidence>
<dbReference type="GO" id="GO:0003743">
    <property type="term" value="F:translation initiation factor activity"/>
    <property type="evidence" value="ECO:0007669"/>
    <property type="project" value="UniProtKB-UniRule"/>
</dbReference>
<reference evidence="6" key="4">
    <citation type="submission" date="2018-11" db="EMBL/GenBank/DDBJ databases">
        <title>Characterization of plant carbon substrate utilization by Auxenochlorella protothecoides.</title>
        <authorList>
            <person name="Vogler B.W."/>
            <person name="Starkenburg S.R."/>
            <person name="Sudasinghe N."/>
            <person name="Schambach J.Y."/>
            <person name="Rollin J.A."/>
            <person name="Pattathil S."/>
            <person name="Barry A.N."/>
        </authorList>
    </citation>
    <scope>NUCLEOTIDE SEQUENCE [LARGE SCALE GENOMIC DNA]</scope>
    <source>
        <strain evidence="6">UTEX 25</strain>
    </source>
</reference>
<reference evidence="8" key="2">
    <citation type="journal article" date="2018" name="Algal Res.">
        <title>Characterization of plant carbon substrate utilization by Auxenochlorella protothecoides.</title>
        <authorList>
            <person name="Vogler B.W."/>
            <person name="Starkenburg S.R."/>
            <person name="Sudasinghe N."/>
            <person name="Schambach J.Y."/>
            <person name="Rollin J.A."/>
            <person name="Pattathil S."/>
            <person name="Barry A.N."/>
        </authorList>
    </citation>
    <scope>NUCLEOTIDE SEQUENCE [LARGE SCALE GENOMIC DNA]</scope>
    <source>
        <strain evidence="8">UTEX 25</strain>
    </source>
</reference>
<keyword evidence="2 4" id="KW-0396">Initiation factor</keyword>
<evidence type="ECO:0000313" key="8">
    <source>
        <dbReference type="Proteomes" id="UP000279271"/>
    </source>
</evidence>
<dbReference type="GO" id="GO:0001732">
    <property type="term" value="P:formation of cytoplasmic translation initiation complex"/>
    <property type="evidence" value="ECO:0007669"/>
    <property type="project" value="UniProtKB-UniRule"/>
</dbReference>
<dbReference type="KEGG" id="apro:F751_6462"/>
<dbReference type="Proteomes" id="UP000279271">
    <property type="component" value="Unassembled WGS sequence"/>
</dbReference>
<dbReference type="EMBL" id="KL662084">
    <property type="protein sequence ID" value="KFM22953.1"/>
    <property type="molecule type" value="Genomic_DNA"/>
</dbReference>
<dbReference type="GO" id="GO:0005852">
    <property type="term" value="C:eukaryotic translation initiation factor 3 complex"/>
    <property type="evidence" value="ECO:0007669"/>
    <property type="project" value="UniProtKB-UniRule"/>
</dbReference>